<evidence type="ECO:0000313" key="6">
    <source>
        <dbReference type="EMBL" id="GHE77773.1"/>
    </source>
</evidence>
<proteinExistence type="predicted"/>
<keyword evidence="2 4" id="KW-0238">DNA-binding</keyword>
<dbReference type="PRINTS" id="PR00455">
    <property type="entry name" value="HTHTETR"/>
</dbReference>
<feature type="DNA-binding region" description="H-T-H motif" evidence="4">
    <location>
        <begin position="36"/>
        <end position="55"/>
    </location>
</feature>
<dbReference type="PANTHER" id="PTHR30055">
    <property type="entry name" value="HTH-TYPE TRANSCRIPTIONAL REGULATOR RUTR"/>
    <property type="match status" value="1"/>
</dbReference>
<dbReference type="PROSITE" id="PS50977">
    <property type="entry name" value="HTH_TETR_2"/>
    <property type="match status" value="1"/>
</dbReference>
<dbReference type="Gene3D" id="1.10.357.10">
    <property type="entry name" value="Tetracycline Repressor, domain 2"/>
    <property type="match status" value="1"/>
</dbReference>
<dbReference type="PANTHER" id="PTHR30055:SF238">
    <property type="entry name" value="MYCOFACTOCIN BIOSYNTHESIS TRANSCRIPTIONAL REGULATOR MFTR-RELATED"/>
    <property type="match status" value="1"/>
</dbReference>
<evidence type="ECO:0000256" key="3">
    <source>
        <dbReference type="ARBA" id="ARBA00023163"/>
    </source>
</evidence>
<dbReference type="SUPFAM" id="SSF46689">
    <property type="entry name" value="Homeodomain-like"/>
    <property type="match status" value="1"/>
</dbReference>
<dbReference type="InterPro" id="IPR023772">
    <property type="entry name" value="DNA-bd_HTH_TetR-type_CS"/>
</dbReference>
<evidence type="ECO:0000256" key="1">
    <source>
        <dbReference type="ARBA" id="ARBA00023015"/>
    </source>
</evidence>
<evidence type="ECO:0000256" key="2">
    <source>
        <dbReference type="ARBA" id="ARBA00023125"/>
    </source>
</evidence>
<sequence>MNSAPTGRSARMAATAARVTTVARRLTAERGLTGFTVEEVCERAGIARRTFFNYFATKDDAVLGRSAHRDDEDLVAAFLAGTAPLLEDLAQLTAQRWARADMTVEKWREVRAAVEREPRLLAKFLDQLLRDEQSDVELVERREGLPRGDLRAATAVQVVGALAGAAVREFVTEGSATPFADLLTRRLEAARTLLSPETERTS</sequence>
<dbReference type="InterPro" id="IPR050109">
    <property type="entry name" value="HTH-type_TetR-like_transc_reg"/>
</dbReference>
<comment type="caution">
    <text evidence="6">The sequence shown here is derived from an EMBL/GenBank/DDBJ whole genome shotgun (WGS) entry which is preliminary data.</text>
</comment>
<dbReference type="Pfam" id="PF00440">
    <property type="entry name" value="TetR_N"/>
    <property type="match status" value="1"/>
</dbReference>
<dbReference type="EMBL" id="BNAU01000001">
    <property type="protein sequence ID" value="GHE77773.1"/>
    <property type="molecule type" value="Genomic_DNA"/>
</dbReference>
<gene>
    <name evidence="6" type="ORF">GCM10017786_04110</name>
</gene>
<name>A0ABQ3IDI5_9PSEU</name>
<organism evidence="6 7">
    <name type="scientific">Amycolatopsis deserti</name>
    <dbReference type="NCBI Taxonomy" id="185696"/>
    <lineage>
        <taxon>Bacteria</taxon>
        <taxon>Bacillati</taxon>
        <taxon>Actinomycetota</taxon>
        <taxon>Actinomycetes</taxon>
        <taxon>Pseudonocardiales</taxon>
        <taxon>Pseudonocardiaceae</taxon>
        <taxon>Amycolatopsis</taxon>
    </lineage>
</organism>
<protein>
    <submittedName>
        <fullName evidence="6">TetR family transcriptional regulator</fullName>
    </submittedName>
</protein>
<dbReference type="PROSITE" id="PS01081">
    <property type="entry name" value="HTH_TETR_1"/>
    <property type="match status" value="1"/>
</dbReference>
<feature type="domain" description="HTH tetR-type" evidence="5">
    <location>
        <begin position="13"/>
        <end position="73"/>
    </location>
</feature>
<keyword evidence="1" id="KW-0805">Transcription regulation</keyword>
<evidence type="ECO:0000256" key="4">
    <source>
        <dbReference type="PROSITE-ProRule" id="PRU00335"/>
    </source>
</evidence>
<accession>A0ABQ3IDI5</accession>
<dbReference type="InterPro" id="IPR001647">
    <property type="entry name" value="HTH_TetR"/>
</dbReference>
<keyword evidence="7" id="KW-1185">Reference proteome</keyword>
<dbReference type="Proteomes" id="UP000605897">
    <property type="component" value="Unassembled WGS sequence"/>
</dbReference>
<keyword evidence="3" id="KW-0804">Transcription</keyword>
<reference evidence="7" key="1">
    <citation type="journal article" date="2019" name="Int. J. Syst. Evol. Microbiol.">
        <title>The Global Catalogue of Microorganisms (GCM) 10K type strain sequencing project: providing services to taxonomists for standard genome sequencing and annotation.</title>
        <authorList>
            <consortium name="The Broad Institute Genomics Platform"/>
            <consortium name="The Broad Institute Genome Sequencing Center for Infectious Disease"/>
            <person name="Wu L."/>
            <person name="Ma J."/>
        </authorList>
    </citation>
    <scope>NUCLEOTIDE SEQUENCE [LARGE SCALE GENOMIC DNA]</scope>
    <source>
        <strain evidence="7">CGMCC 4.7677</strain>
    </source>
</reference>
<evidence type="ECO:0000313" key="7">
    <source>
        <dbReference type="Proteomes" id="UP000605897"/>
    </source>
</evidence>
<evidence type="ECO:0000259" key="5">
    <source>
        <dbReference type="PROSITE" id="PS50977"/>
    </source>
</evidence>
<dbReference type="RefSeq" id="WP_229874052.1">
    <property type="nucleotide sequence ID" value="NZ_BNAU01000001.1"/>
</dbReference>
<dbReference type="InterPro" id="IPR009057">
    <property type="entry name" value="Homeodomain-like_sf"/>
</dbReference>